<feature type="non-terminal residue" evidence="1">
    <location>
        <position position="1"/>
    </location>
</feature>
<accession>A0A821NKP6</accession>
<dbReference type="EMBL" id="CAJOBP010045623">
    <property type="protein sequence ID" value="CAF4787162.1"/>
    <property type="molecule type" value="Genomic_DNA"/>
</dbReference>
<proteinExistence type="predicted"/>
<comment type="caution">
    <text evidence="1">The sequence shown here is derived from an EMBL/GenBank/DDBJ whole genome shotgun (WGS) entry which is preliminary data.</text>
</comment>
<keyword evidence="2" id="KW-1185">Reference proteome</keyword>
<dbReference type="AlphaFoldDB" id="A0A821NKP6"/>
<gene>
    <name evidence="1" type="ORF">UJA718_LOCUS40658</name>
</gene>
<dbReference type="Proteomes" id="UP000663873">
    <property type="component" value="Unassembled WGS sequence"/>
</dbReference>
<organism evidence="1 2">
    <name type="scientific">Rotaria socialis</name>
    <dbReference type="NCBI Taxonomy" id="392032"/>
    <lineage>
        <taxon>Eukaryota</taxon>
        <taxon>Metazoa</taxon>
        <taxon>Spiralia</taxon>
        <taxon>Gnathifera</taxon>
        <taxon>Rotifera</taxon>
        <taxon>Eurotatoria</taxon>
        <taxon>Bdelloidea</taxon>
        <taxon>Philodinida</taxon>
        <taxon>Philodinidae</taxon>
        <taxon>Rotaria</taxon>
    </lineage>
</organism>
<sequence>FELIGTSILIDRLLRRNLHEFATSVTKLLRMPAEEGENRILVQWAVQQVSFSSVALRWNVVKTPFFFC</sequence>
<protein>
    <submittedName>
        <fullName evidence="1">Uncharacterized protein</fullName>
    </submittedName>
</protein>
<reference evidence="1" key="1">
    <citation type="submission" date="2021-02" db="EMBL/GenBank/DDBJ databases">
        <authorList>
            <person name="Nowell W R."/>
        </authorList>
    </citation>
    <scope>NUCLEOTIDE SEQUENCE</scope>
</reference>
<name>A0A821NKP6_9BILA</name>
<evidence type="ECO:0000313" key="1">
    <source>
        <dbReference type="EMBL" id="CAF4787162.1"/>
    </source>
</evidence>
<evidence type="ECO:0000313" key="2">
    <source>
        <dbReference type="Proteomes" id="UP000663873"/>
    </source>
</evidence>